<feature type="domain" description="Thioredoxin" evidence="13">
    <location>
        <begin position="426"/>
        <end position="619"/>
    </location>
</feature>
<name>A0ABP4RBI7_9ACTN</name>
<feature type="transmembrane region" description="Helical" evidence="12">
    <location>
        <begin position="78"/>
        <end position="95"/>
    </location>
</feature>
<evidence type="ECO:0000256" key="5">
    <source>
        <dbReference type="ARBA" id="ARBA00022475"/>
    </source>
</evidence>
<feature type="transmembrane region" description="Helical" evidence="12">
    <location>
        <begin position="305"/>
        <end position="324"/>
    </location>
</feature>
<comment type="subcellular location">
    <subcellularLocation>
        <location evidence="1">Cell inner membrane</location>
        <topology evidence="1">Multi-pass membrane protein</topology>
    </subcellularLocation>
    <subcellularLocation>
        <location evidence="12">Cell membrane</location>
        <topology evidence="12">Multi-pass membrane protein</topology>
    </subcellularLocation>
</comment>
<keyword evidence="7 12" id="KW-1133">Transmembrane helix</keyword>
<dbReference type="NCBIfam" id="TIGR00773">
    <property type="entry name" value="NhaA"/>
    <property type="match status" value="1"/>
</dbReference>
<dbReference type="Gene3D" id="1.20.1530.10">
    <property type="entry name" value="Na+/H+ antiporter like domain"/>
    <property type="match status" value="1"/>
</dbReference>
<proteinExistence type="inferred from homology"/>
<evidence type="ECO:0000313" key="15">
    <source>
        <dbReference type="Proteomes" id="UP001501319"/>
    </source>
</evidence>
<feature type="transmembrane region" description="Helical" evidence="12">
    <location>
        <begin position="371"/>
        <end position="398"/>
    </location>
</feature>
<comment type="similarity">
    <text evidence="12">Belongs to the NhaA Na(+)/H(+) (TC 2.A.33) antiporter family.</text>
</comment>
<feature type="transmembrane region" description="Helical" evidence="12">
    <location>
        <begin position="137"/>
        <end position="158"/>
    </location>
</feature>
<feature type="transmembrane region" description="Helical" evidence="12">
    <location>
        <begin position="110"/>
        <end position="131"/>
    </location>
</feature>
<keyword evidence="8 12" id="KW-0915">Sodium</keyword>
<feature type="transmembrane region" description="Helical" evidence="12">
    <location>
        <begin position="21"/>
        <end position="47"/>
    </location>
</feature>
<evidence type="ECO:0000256" key="7">
    <source>
        <dbReference type="ARBA" id="ARBA00022989"/>
    </source>
</evidence>
<evidence type="ECO:0000256" key="8">
    <source>
        <dbReference type="ARBA" id="ARBA00023053"/>
    </source>
</evidence>
<evidence type="ECO:0000313" key="14">
    <source>
        <dbReference type="EMBL" id="GAA1640726.1"/>
    </source>
</evidence>
<dbReference type="InterPro" id="IPR004670">
    <property type="entry name" value="NhaA"/>
</dbReference>
<keyword evidence="15" id="KW-1185">Reference proteome</keyword>
<evidence type="ECO:0000256" key="11">
    <source>
        <dbReference type="ARBA" id="ARBA00023201"/>
    </source>
</evidence>
<evidence type="ECO:0000259" key="13">
    <source>
        <dbReference type="PROSITE" id="PS51352"/>
    </source>
</evidence>
<sequence>MSDFTARLSGRTNWKREVAAPLRAFLTTEAGSSGVLAGAIVIALIWANLAPGSYDGFWHTDLAISFGHRDLSLDLQEWINSGLMTLFFLVVGLEARREFDLGDLRERSRFVLPVVAGIAGMALPVLIYLAFNHGGPGAHGWGVAMSTDTALALGLLALVGRGVPDRVRVFLLTVFVVDDLIALLVIAVFYSKDIALMPLLTAIAAFAAVLVASAYGLRKPFVYVVLGIATWASLLTSGVDPVVAGLAIGLTAPAYSPGRDELEQASGLFRLFREQPTPELARTAAVGLTQTVSPNARLQRFYHPWTSYLIVPLFGLANAGVTINQDLLARAATSRITLGIVIGYVVGKPLAIIVSSAALARFSGGRIRPLVGWAGVVGSGTIAGIGFTVSLLIATLAFSGPELEEAKLGLLAAVVLAAALTWLVFRVAALLSPPRKAKALLGDVDQLVDLNDPVDPERDHTRGPESASVTLVEYGDFECPYCGMAEPVVRDVLKDDDLRFVWRHLPLSDVHPRAEIAAEAAEAAGAQGKFWEMHDLLLANQDKLQSADLLRYADELGLDPQRFHDDVKRHVAAGRVARDVESADLSGVSGTPTFFINGQRHYGAYDIETLTKAIKTARARAAIKTDDLGPLVRRRSRRGAES</sequence>
<evidence type="ECO:0000256" key="2">
    <source>
        <dbReference type="ARBA" id="ARBA00007006"/>
    </source>
</evidence>
<evidence type="ECO:0000256" key="12">
    <source>
        <dbReference type="HAMAP-Rule" id="MF_01844"/>
    </source>
</evidence>
<dbReference type="RefSeq" id="WP_344112393.1">
    <property type="nucleotide sequence ID" value="NZ_BAAANE010000005.1"/>
</dbReference>
<dbReference type="PROSITE" id="PS51352">
    <property type="entry name" value="THIOREDOXIN_2"/>
    <property type="match status" value="1"/>
</dbReference>
<evidence type="ECO:0000256" key="9">
    <source>
        <dbReference type="ARBA" id="ARBA00023065"/>
    </source>
</evidence>
<dbReference type="EMBL" id="BAAANE010000005">
    <property type="protein sequence ID" value="GAA1640726.1"/>
    <property type="molecule type" value="Genomic_DNA"/>
</dbReference>
<feature type="transmembrane region" description="Helical" evidence="12">
    <location>
        <begin position="196"/>
        <end position="217"/>
    </location>
</feature>
<evidence type="ECO:0000256" key="3">
    <source>
        <dbReference type="ARBA" id="ARBA00022448"/>
    </source>
</evidence>
<dbReference type="Proteomes" id="UP001501319">
    <property type="component" value="Unassembled WGS sequence"/>
</dbReference>
<evidence type="ECO:0000256" key="6">
    <source>
        <dbReference type="ARBA" id="ARBA00022692"/>
    </source>
</evidence>
<keyword evidence="4 12" id="KW-0050">Antiport</keyword>
<comment type="similarity">
    <text evidence="2">In the N-terminal section; belongs to the NhaA Na(+)/H(+) (TC 2.A.33) antiporter family.</text>
</comment>
<dbReference type="SUPFAM" id="SSF52833">
    <property type="entry name" value="Thioredoxin-like"/>
    <property type="match status" value="1"/>
</dbReference>
<keyword evidence="10 12" id="KW-0472">Membrane</keyword>
<accession>A0ABP4RBI7</accession>
<protein>
    <recommendedName>
        <fullName evidence="12">Na(+)/H(+) antiporter NhaA</fullName>
    </recommendedName>
    <alternativeName>
        <fullName evidence="12">Sodium/proton antiporter NhaA</fullName>
    </alternativeName>
</protein>
<keyword evidence="11 12" id="KW-0739">Sodium transport</keyword>
<evidence type="ECO:0000256" key="4">
    <source>
        <dbReference type="ARBA" id="ARBA00022449"/>
    </source>
</evidence>
<keyword evidence="3 12" id="KW-0813">Transport</keyword>
<gene>
    <name evidence="12" type="primary">nhaA</name>
    <name evidence="14" type="ORF">GCM10009744_33290</name>
</gene>
<keyword evidence="5 12" id="KW-1003">Cell membrane</keyword>
<dbReference type="InterPro" id="IPR013766">
    <property type="entry name" value="Thioredoxin_domain"/>
</dbReference>
<evidence type="ECO:0000256" key="10">
    <source>
        <dbReference type="ARBA" id="ARBA00023136"/>
    </source>
</evidence>
<dbReference type="Pfam" id="PF13462">
    <property type="entry name" value="Thioredoxin_4"/>
    <property type="match status" value="1"/>
</dbReference>
<dbReference type="InterPro" id="IPR012336">
    <property type="entry name" value="Thioredoxin-like_fold"/>
</dbReference>
<dbReference type="InterPro" id="IPR023171">
    <property type="entry name" value="Na/H_antiporter_dom_sf"/>
</dbReference>
<dbReference type="HAMAP" id="MF_01844">
    <property type="entry name" value="NhaA"/>
    <property type="match status" value="1"/>
</dbReference>
<dbReference type="Pfam" id="PF06965">
    <property type="entry name" value="Na_H_antiport_1"/>
    <property type="match status" value="1"/>
</dbReference>
<dbReference type="PANTHER" id="PTHR30341:SF0">
    <property type="entry name" value="NA(+)_H(+) ANTIPORTER NHAA"/>
    <property type="match status" value="1"/>
</dbReference>
<comment type="function">
    <text evidence="12">Na(+)/H(+) antiporter that extrudes sodium in exchange for external protons.</text>
</comment>
<dbReference type="Gene3D" id="3.40.30.10">
    <property type="entry name" value="Glutaredoxin"/>
    <property type="match status" value="1"/>
</dbReference>
<dbReference type="PANTHER" id="PTHR30341">
    <property type="entry name" value="SODIUM ION/PROTON ANTIPORTER NHAA-RELATED"/>
    <property type="match status" value="1"/>
</dbReference>
<keyword evidence="6 12" id="KW-0812">Transmembrane</keyword>
<keyword evidence="9 12" id="KW-0406">Ion transport</keyword>
<organism evidence="14 15">
    <name type="scientific">Kribbella alba</name>
    <dbReference type="NCBI Taxonomy" id="190197"/>
    <lineage>
        <taxon>Bacteria</taxon>
        <taxon>Bacillati</taxon>
        <taxon>Actinomycetota</taxon>
        <taxon>Actinomycetes</taxon>
        <taxon>Propionibacteriales</taxon>
        <taxon>Kribbellaceae</taxon>
        <taxon>Kribbella</taxon>
    </lineage>
</organism>
<feature type="transmembrane region" description="Helical" evidence="12">
    <location>
        <begin position="170"/>
        <end position="190"/>
    </location>
</feature>
<evidence type="ECO:0000256" key="1">
    <source>
        <dbReference type="ARBA" id="ARBA00004429"/>
    </source>
</evidence>
<dbReference type="InterPro" id="IPR036249">
    <property type="entry name" value="Thioredoxin-like_sf"/>
</dbReference>
<feature type="transmembrane region" description="Helical" evidence="12">
    <location>
        <begin position="410"/>
        <end position="431"/>
    </location>
</feature>
<feature type="transmembrane region" description="Helical" evidence="12">
    <location>
        <begin position="336"/>
        <end position="359"/>
    </location>
</feature>
<reference evidence="15" key="1">
    <citation type="journal article" date="2019" name="Int. J. Syst. Evol. Microbiol.">
        <title>The Global Catalogue of Microorganisms (GCM) 10K type strain sequencing project: providing services to taxonomists for standard genome sequencing and annotation.</title>
        <authorList>
            <consortium name="The Broad Institute Genomics Platform"/>
            <consortium name="The Broad Institute Genome Sequencing Center for Infectious Disease"/>
            <person name="Wu L."/>
            <person name="Ma J."/>
        </authorList>
    </citation>
    <scope>NUCLEOTIDE SEQUENCE [LARGE SCALE GENOMIC DNA]</scope>
    <source>
        <strain evidence="15">JCM 14306</strain>
    </source>
</reference>
<comment type="catalytic activity">
    <reaction evidence="12">
        <text>Na(+)(in) + 2 H(+)(out) = Na(+)(out) + 2 H(+)(in)</text>
        <dbReference type="Rhea" id="RHEA:29251"/>
        <dbReference type="ChEBI" id="CHEBI:15378"/>
        <dbReference type="ChEBI" id="CHEBI:29101"/>
    </reaction>
</comment>
<comment type="caution">
    <text evidence="14">The sequence shown here is derived from an EMBL/GenBank/DDBJ whole genome shotgun (WGS) entry which is preliminary data.</text>
</comment>